<sequence>MPECPCPDPLWPCAMTGAVACLSGFTGLEVVIHGSSGCYFYPASLLKRPVHATLLVEDEVIMGSEERLRSVVSEVASSGLPVAVVLSCVPAVIGEDIRGALDGMDVFVVDSPGFAGRMEEGYMRALAAVAPEVGAEEEGLTIDGLNPVDPFYLGNLHETQRLVTLVGGRVAAALAAGPLEQVKRCGAVTLQTNPDLASGVGRAAGSLLGLEATVAAISAAADRWDLDPTPVVGEAHAAEERIDHLCDKFLSRHDPPAVAVFGGRAYADFAARALRRYLDAEIVCLAPRNGEGAAVSLEGVQDLIAAADPDLILGSSYEHAAAPGVPYVGLTFPQRGRVRLHARPIVGVEGTLALMEAVLNVCGQS</sequence>
<evidence type="ECO:0000313" key="2">
    <source>
        <dbReference type="EMBL" id="QSZ66570.1"/>
    </source>
</evidence>
<dbReference type="EMBL" id="CP036172">
    <property type="protein sequence ID" value="QSZ66570.1"/>
    <property type="molecule type" value="Genomic_DNA"/>
</dbReference>
<dbReference type="GeneID" id="76423331"/>
<dbReference type="KEGG" id="maqe:RJ40_03180"/>
<dbReference type="Pfam" id="PF00148">
    <property type="entry name" value="Oxidored_nitro"/>
    <property type="match status" value="1"/>
</dbReference>
<dbReference type="SUPFAM" id="SSF53807">
    <property type="entry name" value="Helical backbone' metal receptor"/>
    <property type="match status" value="1"/>
</dbReference>
<evidence type="ECO:0000259" key="1">
    <source>
        <dbReference type="Pfam" id="PF00148"/>
    </source>
</evidence>
<dbReference type="Gene3D" id="3.40.50.1980">
    <property type="entry name" value="Nitrogenase molybdenum iron protein domain"/>
    <property type="match status" value="2"/>
</dbReference>
<dbReference type="PANTHER" id="PTHR42956">
    <property type="entry name" value="NITROGENASE IRON-MOLYBDENUM COFACTOR BIOSYNTHESIS PROTEIN NIFE"/>
    <property type="match status" value="1"/>
</dbReference>
<proteinExistence type="predicted"/>
<gene>
    <name evidence="2" type="ORF">RJ40_03180</name>
</gene>
<feature type="domain" description="Nitrogenase/oxidoreductase component 1" evidence="1">
    <location>
        <begin position="13"/>
        <end position="361"/>
    </location>
</feature>
<keyword evidence="3" id="KW-1185">Reference proteome</keyword>
<organism evidence="2 3">
    <name type="scientific">Methanofollis aquaemaris</name>
    <dbReference type="NCBI Taxonomy" id="126734"/>
    <lineage>
        <taxon>Archaea</taxon>
        <taxon>Methanobacteriati</taxon>
        <taxon>Methanobacteriota</taxon>
        <taxon>Stenosarchaea group</taxon>
        <taxon>Methanomicrobia</taxon>
        <taxon>Methanomicrobiales</taxon>
        <taxon>Methanomicrobiaceae</taxon>
        <taxon>Methanofollis</taxon>
    </lineage>
</organism>
<evidence type="ECO:0000313" key="3">
    <source>
        <dbReference type="Proteomes" id="UP001042704"/>
    </source>
</evidence>
<dbReference type="GO" id="GO:0016491">
    <property type="term" value="F:oxidoreductase activity"/>
    <property type="evidence" value="ECO:0007669"/>
    <property type="project" value="InterPro"/>
</dbReference>
<protein>
    <submittedName>
        <fullName evidence="2">Oxidoreductase</fullName>
    </submittedName>
</protein>
<dbReference type="PANTHER" id="PTHR42956:SF1">
    <property type="entry name" value="NITROGENASE IRON-MOLYBDENUM COFACTOR BIOSYNTHESIS PROTEIN NIFE"/>
    <property type="match status" value="1"/>
</dbReference>
<dbReference type="InterPro" id="IPR049939">
    <property type="entry name" value="NifE-like"/>
</dbReference>
<dbReference type="AlphaFoldDB" id="A0A8A3S4G8"/>
<reference evidence="2" key="2">
    <citation type="submission" date="2019-02" db="EMBL/GenBank/DDBJ databases">
        <authorList>
            <person name="Chen S.-C."/>
            <person name="Chien H.-H."/>
            <person name="Lai M.-C."/>
        </authorList>
    </citation>
    <scope>NUCLEOTIDE SEQUENCE</scope>
    <source>
        <strain evidence="2">N2F9704</strain>
    </source>
</reference>
<reference evidence="2" key="1">
    <citation type="journal article" date="2001" name="Int. J. Syst. Evol. Microbiol.">
        <title>Methanofollis aquaemaris sp. nov., a methanogen isolated from an aquaculture fish pond.</title>
        <authorList>
            <person name="Lai M.C."/>
            <person name="Chen S.C."/>
        </authorList>
    </citation>
    <scope>NUCLEOTIDE SEQUENCE</scope>
    <source>
        <strain evidence="2">N2F9704</strain>
    </source>
</reference>
<dbReference type="Proteomes" id="UP001042704">
    <property type="component" value="Chromosome"/>
</dbReference>
<dbReference type="RefSeq" id="WP_265581918.1">
    <property type="nucleotide sequence ID" value="NZ_CP036172.1"/>
</dbReference>
<accession>A0A8A3S4G8</accession>
<name>A0A8A3S4G8_9EURY</name>
<dbReference type="InterPro" id="IPR000510">
    <property type="entry name" value="Nase/OxRdtase_comp1"/>
</dbReference>